<evidence type="ECO:0000259" key="9">
    <source>
        <dbReference type="PROSITE" id="PS51551"/>
    </source>
</evidence>
<dbReference type="GO" id="GO:0046875">
    <property type="term" value="F:ephrin receptor binding"/>
    <property type="evidence" value="ECO:0007669"/>
    <property type="project" value="TreeGrafter"/>
</dbReference>
<dbReference type="InterPro" id="IPR031328">
    <property type="entry name" value="Ephrin"/>
</dbReference>
<evidence type="ECO:0000256" key="7">
    <source>
        <dbReference type="RuleBase" id="RU004375"/>
    </source>
</evidence>
<keyword evidence="5" id="KW-0325">Glycoprotein</keyword>
<proteinExistence type="inferred from homology"/>
<dbReference type="GO" id="GO:0007411">
    <property type="term" value="P:axon guidance"/>
    <property type="evidence" value="ECO:0007669"/>
    <property type="project" value="TreeGrafter"/>
</dbReference>
<dbReference type="Proteomes" id="UP000663870">
    <property type="component" value="Unassembled WGS sequence"/>
</dbReference>
<comment type="caution">
    <text evidence="6">Lacks conserved residue(s) required for the propagation of feature annotation.</text>
</comment>
<dbReference type="Gene3D" id="2.60.40.420">
    <property type="entry name" value="Cupredoxins - blue copper proteins"/>
    <property type="match status" value="1"/>
</dbReference>
<evidence type="ECO:0000256" key="6">
    <source>
        <dbReference type="PROSITE-ProRule" id="PRU00884"/>
    </source>
</evidence>
<dbReference type="GO" id="GO:0048013">
    <property type="term" value="P:ephrin receptor signaling pathway"/>
    <property type="evidence" value="ECO:0007669"/>
    <property type="project" value="TreeGrafter"/>
</dbReference>
<evidence type="ECO:0000313" key="10">
    <source>
        <dbReference type="EMBL" id="CAF1342599.1"/>
    </source>
</evidence>
<evidence type="ECO:0000313" key="11">
    <source>
        <dbReference type="Proteomes" id="UP000663870"/>
    </source>
</evidence>
<reference evidence="10" key="1">
    <citation type="submission" date="2021-02" db="EMBL/GenBank/DDBJ databases">
        <authorList>
            <person name="Nowell W R."/>
        </authorList>
    </citation>
    <scope>NUCLEOTIDE SEQUENCE</scope>
</reference>
<dbReference type="GO" id="GO:0005886">
    <property type="term" value="C:plasma membrane"/>
    <property type="evidence" value="ECO:0007669"/>
    <property type="project" value="TreeGrafter"/>
</dbReference>
<organism evidence="10 11">
    <name type="scientific">Rotaria sordida</name>
    <dbReference type="NCBI Taxonomy" id="392033"/>
    <lineage>
        <taxon>Eukaryota</taxon>
        <taxon>Metazoa</taxon>
        <taxon>Spiralia</taxon>
        <taxon>Gnathifera</taxon>
        <taxon>Rotifera</taxon>
        <taxon>Eurotatoria</taxon>
        <taxon>Bdelloidea</taxon>
        <taxon>Philodinida</taxon>
        <taxon>Philodinidae</taxon>
        <taxon>Rotaria</taxon>
    </lineage>
</organism>
<feature type="chain" id="PRO_5032545000" description="Ephrin RBD domain-containing protein" evidence="8">
    <location>
        <begin position="20"/>
        <end position="225"/>
    </location>
</feature>
<evidence type="ECO:0000256" key="2">
    <source>
        <dbReference type="ARBA" id="ARBA00022729"/>
    </source>
</evidence>
<evidence type="ECO:0000256" key="4">
    <source>
        <dbReference type="ARBA" id="ARBA00023157"/>
    </source>
</evidence>
<name>A0A815GP00_9BILA</name>
<comment type="caution">
    <text evidence="10">The sequence shown here is derived from an EMBL/GenBank/DDBJ whole genome shotgun (WGS) entry which is preliminary data.</text>
</comment>
<comment type="subcellular location">
    <subcellularLocation>
        <location evidence="1">Membrane</location>
    </subcellularLocation>
</comment>
<dbReference type="InterPro" id="IPR008972">
    <property type="entry name" value="Cupredoxin"/>
</dbReference>
<dbReference type="PANTHER" id="PTHR11304:SF29">
    <property type="entry name" value="EPHRIN"/>
    <property type="match status" value="1"/>
</dbReference>
<dbReference type="PANTHER" id="PTHR11304">
    <property type="entry name" value="EPHRIN"/>
    <property type="match status" value="1"/>
</dbReference>
<evidence type="ECO:0000256" key="5">
    <source>
        <dbReference type="ARBA" id="ARBA00023180"/>
    </source>
</evidence>
<keyword evidence="2 8" id="KW-0732">Signal</keyword>
<dbReference type="Pfam" id="PF00812">
    <property type="entry name" value="Ephrin"/>
    <property type="match status" value="1"/>
</dbReference>
<feature type="domain" description="Ephrin RBD" evidence="9">
    <location>
        <begin position="24"/>
        <end position="159"/>
    </location>
</feature>
<evidence type="ECO:0000256" key="3">
    <source>
        <dbReference type="ARBA" id="ARBA00023136"/>
    </source>
</evidence>
<sequence length="225" mass="26996">MLYLKFTFLLLNLISFSLCQNRRRQNYQIEWNSSNSFFQSNKSSALNVRLGDTIDFLCPHYNQSLSVEYNTLYLVSKIDYHLCLTENYQPLIQCDQPYSSKRLIYTLSISKYLPYPNMPEFLDDHSYYFISTSNGQKTGINQKFDGLCRTKKFRLIIDVQKYYRRYSINHNNQYRMKIQKQLSNETYEQYRQWISSSSSSHSRRLFSSFVFSLLYSLLYLYSSLL</sequence>
<dbReference type="PROSITE" id="PS51551">
    <property type="entry name" value="EPHRIN_RBD_2"/>
    <property type="match status" value="1"/>
</dbReference>
<keyword evidence="4" id="KW-1015">Disulfide bond</keyword>
<dbReference type="PRINTS" id="PR01347">
    <property type="entry name" value="EPHRIN"/>
</dbReference>
<comment type="similarity">
    <text evidence="6 7">Belongs to the ephrin family.</text>
</comment>
<accession>A0A815GP00</accession>
<keyword evidence="3 7" id="KW-0472">Membrane</keyword>
<evidence type="ECO:0000256" key="1">
    <source>
        <dbReference type="ARBA" id="ARBA00004370"/>
    </source>
</evidence>
<feature type="signal peptide" evidence="8">
    <location>
        <begin position="1"/>
        <end position="19"/>
    </location>
</feature>
<dbReference type="EMBL" id="CAJNOL010001355">
    <property type="protein sequence ID" value="CAF1342599.1"/>
    <property type="molecule type" value="Genomic_DNA"/>
</dbReference>
<gene>
    <name evidence="10" type="ORF">JXQ802_LOCUS31659</name>
</gene>
<dbReference type="SUPFAM" id="SSF49503">
    <property type="entry name" value="Cupredoxins"/>
    <property type="match status" value="1"/>
</dbReference>
<evidence type="ECO:0000256" key="8">
    <source>
        <dbReference type="SAM" id="SignalP"/>
    </source>
</evidence>
<protein>
    <recommendedName>
        <fullName evidence="9">Ephrin RBD domain-containing protein</fullName>
    </recommendedName>
</protein>
<dbReference type="InterPro" id="IPR001799">
    <property type="entry name" value="Ephrin_RBD"/>
</dbReference>
<keyword evidence="11" id="KW-1185">Reference proteome</keyword>
<dbReference type="AlphaFoldDB" id="A0A815GP00"/>